<name>A0A381MY02_9ZZZZ</name>
<sequence>MQKTEKILIITYYWPPAGGSGVQRWMYFSKYLSQFNFQPIILSVNPTYASYSSIDKSLENGVSNIESYKTFSLEPLKFYSLFKSNKGIPQSIIPKKTIFDNFLAFIRLNFFIPDARIGWNPFALKKALKIVRDQKIKYIITTGPPHSTHLIGLKVKNITGVKWLADFRDPWQEIFYLKNFFRFNYIKKLDLRLEKKVLSSANAIITTVGEKYHNILKNKILVNQNLFSIYNGYDKKEFDKVKSTRPDYFNIVFTGVLSENNNYEIFLKAIKTLDPIKNNLNIKFNLAGNIDNHIIDLFSKFVSTKSAGYLSHNQAISFMKSSHLLVNFNYKGTNKPDMISGKLIEYLASGSPIVNISHLNSESEFLISLSEDSVTASEHDIDKIVGYISKSYNTWLKGEFKEKIPNNIYEYSRLNLTKRLANILREI</sequence>
<organism evidence="1">
    <name type="scientific">marine metagenome</name>
    <dbReference type="NCBI Taxonomy" id="408172"/>
    <lineage>
        <taxon>unclassified sequences</taxon>
        <taxon>metagenomes</taxon>
        <taxon>ecological metagenomes</taxon>
    </lineage>
</organism>
<dbReference type="AlphaFoldDB" id="A0A381MY02"/>
<dbReference type="EMBL" id="UINC01000005">
    <property type="protein sequence ID" value="SUZ47222.1"/>
    <property type="molecule type" value="Genomic_DNA"/>
</dbReference>
<reference evidence="1" key="1">
    <citation type="submission" date="2018-05" db="EMBL/GenBank/DDBJ databases">
        <authorList>
            <person name="Lanie J.A."/>
            <person name="Ng W.-L."/>
            <person name="Kazmierczak K.M."/>
            <person name="Andrzejewski T.M."/>
            <person name="Davidsen T.M."/>
            <person name="Wayne K.J."/>
            <person name="Tettelin H."/>
            <person name="Glass J.I."/>
            <person name="Rusch D."/>
            <person name="Podicherti R."/>
            <person name="Tsui H.-C.T."/>
            <person name="Winkler M.E."/>
        </authorList>
    </citation>
    <scope>NUCLEOTIDE SEQUENCE</scope>
</reference>
<protein>
    <recommendedName>
        <fullName evidence="2">Glycosyltransferase subfamily 4-like N-terminal domain-containing protein</fullName>
    </recommendedName>
</protein>
<evidence type="ECO:0008006" key="2">
    <source>
        <dbReference type="Google" id="ProtNLM"/>
    </source>
</evidence>
<evidence type="ECO:0000313" key="1">
    <source>
        <dbReference type="EMBL" id="SUZ47222.1"/>
    </source>
</evidence>
<accession>A0A381MY02</accession>
<dbReference type="SUPFAM" id="SSF53756">
    <property type="entry name" value="UDP-Glycosyltransferase/glycogen phosphorylase"/>
    <property type="match status" value="1"/>
</dbReference>
<dbReference type="Gene3D" id="3.40.50.2000">
    <property type="entry name" value="Glycogen Phosphorylase B"/>
    <property type="match status" value="2"/>
</dbReference>
<proteinExistence type="predicted"/>
<gene>
    <name evidence="1" type="ORF">METZ01_LOCUS76</name>
</gene>